<dbReference type="SUPFAM" id="SSF88659">
    <property type="entry name" value="Sigma3 and sigma4 domains of RNA polymerase sigma factors"/>
    <property type="match status" value="1"/>
</dbReference>
<dbReference type="Pfam" id="PF08281">
    <property type="entry name" value="Sigma70_r4_2"/>
    <property type="match status" value="1"/>
</dbReference>
<dbReference type="SUPFAM" id="SSF88946">
    <property type="entry name" value="Sigma2 domain of RNA polymerase sigma factors"/>
    <property type="match status" value="1"/>
</dbReference>
<dbReference type="EMBL" id="SJPU01000023">
    <property type="protein sequence ID" value="TWU05363.1"/>
    <property type="molecule type" value="Genomic_DNA"/>
</dbReference>
<evidence type="ECO:0000259" key="4">
    <source>
        <dbReference type="Pfam" id="PF12680"/>
    </source>
</evidence>
<dbReference type="InterPro" id="IPR013324">
    <property type="entry name" value="RNA_pol_sigma_r3/r4-like"/>
</dbReference>
<dbReference type="GO" id="GO:0003677">
    <property type="term" value="F:DNA binding"/>
    <property type="evidence" value="ECO:0007669"/>
    <property type="project" value="InterPro"/>
</dbReference>
<feature type="domain" description="RNA polymerase sigma factor 70 region 4 type 2" evidence="3">
    <location>
        <begin position="114"/>
        <end position="161"/>
    </location>
</feature>
<evidence type="ECO:0000259" key="3">
    <source>
        <dbReference type="Pfam" id="PF08281"/>
    </source>
</evidence>
<protein>
    <submittedName>
        <fullName evidence="5">ECF RNA polymerase sigma factor SigJ</fullName>
    </submittedName>
</protein>
<dbReference type="InterPro" id="IPR052704">
    <property type="entry name" value="ECF_Sigma-70_Domain"/>
</dbReference>
<dbReference type="GO" id="GO:0006352">
    <property type="term" value="P:DNA-templated transcription initiation"/>
    <property type="evidence" value="ECO:0007669"/>
    <property type="project" value="InterPro"/>
</dbReference>
<dbReference type="Gene3D" id="1.10.1740.10">
    <property type="match status" value="1"/>
</dbReference>
<dbReference type="Gene3D" id="3.10.450.50">
    <property type="match status" value="1"/>
</dbReference>
<dbReference type="SUPFAM" id="SSF54427">
    <property type="entry name" value="NTF2-like"/>
    <property type="match status" value="1"/>
</dbReference>
<accession>A0A5C6AZH8</accession>
<dbReference type="InterPro" id="IPR007627">
    <property type="entry name" value="RNA_pol_sigma70_r2"/>
</dbReference>
<dbReference type="PANTHER" id="PTHR30173:SF36">
    <property type="entry name" value="ECF RNA POLYMERASE SIGMA FACTOR SIGJ"/>
    <property type="match status" value="1"/>
</dbReference>
<dbReference type="InterPro" id="IPR013249">
    <property type="entry name" value="RNA_pol_sigma70_r4_t2"/>
</dbReference>
<keyword evidence="6" id="KW-1185">Reference proteome</keyword>
<dbReference type="RefSeq" id="WP_146410112.1">
    <property type="nucleotide sequence ID" value="NZ_SJPU01000023.1"/>
</dbReference>
<dbReference type="PANTHER" id="PTHR30173">
    <property type="entry name" value="SIGMA 19 FACTOR"/>
    <property type="match status" value="1"/>
</dbReference>
<dbReference type="NCBIfam" id="NF007214">
    <property type="entry name" value="PRK09636.1"/>
    <property type="match status" value="1"/>
</dbReference>
<gene>
    <name evidence="5" type="primary">sigJ</name>
    <name evidence="5" type="ORF">Poly21_57320</name>
</gene>
<sequence length="294" mass="32997">MAISFVDETGSGTLDDAEELRPRMMSVAYRMLGSVVDAEDAVQDAFLRLHTAHDVRSPEGFLIRTTTRRCIDKLRAERRRESYIGPWVPEPIDSSAATNDANLQESLSLGFLIMLERLSPMERAAFVLRSVFDYEYPEIAKILEKSETHVRKIVSRAKEHLTEGAPRFRPPREKAFELAEQFVAACRAGDAKLVEQFLTADVEVHSDGGGKVTAARVVIRGRNRIARFLAKVFHLKRRDYDMHSAVVNGEPGVVFTLGGNVVHVASVRVEDGVRGVYMCLNPEKLTRWSIAKLE</sequence>
<dbReference type="InterPro" id="IPR037401">
    <property type="entry name" value="SnoaL-like"/>
</dbReference>
<proteinExistence type="predicted"/>
<name>A0A5C6AZH8_9BACT</name>
<reference evidence="5 6" key="1">
    <citation type="journal article" date="2020" name="Antonie Van Leeuwenhoek">
        <title>Rhodopirellula heiligendammensis sp. nov., Rhodopirellula pilleata sp. nov., and Rhodopirellula solitaria sp. nov. isolated from natural or artificial marine surfaces in Northern Germany and California, USA, and emended description of the genus Rhodopirellula.</title>
        <authorList>
            <person name="Kallscheuer N."/>
            <person name="Wiegand S."/>
            <person name="Jogler M."/>
            <person name="Boedeker C."/>
            <person name="Peeters S.H."/>
            <person name="Rast P."/>
            <person name="Heuer A."/>
            <person name="Jetten M.S.M."/>
            <person name="Rohde M."/>
            <person name="Jogler C."/>
        </authorList>
    </citation>
    <scope>NUCLEOTIDE SEQUENCE [LARGE SCALE GENOMIC DNA]</scope>
    <source>
        <strain evidence="5 6">Poly21</strain>
    </source>
</reference>
<dbReference type="InterPro" id="IPR014284">
    <property type="entry name" value="RNA_pol_sigma-70_dom"/>
</dbReference>
<dbReference type="InterPro" id="IPR036388">
    <property type="entry name" value="WH-like_DNA-bd_sf"/>
</dbReference>
<dbReference type="Pfam" id="PF12680">
    <property type="entry name" value="SnoaL_2"/>
    <property type="match status" value="1"/>
</dbReference>
<comment type="caution">
    <text evidence="5">The sequence shown here is derived from an EMBL/GenBank/DDBJ whole genome shotgun (WGS) entry which is preliminary data.</text>
</comment>
<evidence type="ECO:0000256" key="1">
    <source>
        <dbReference type="ARBA" id="ARBA00011344"/>
    </source>
</evidence>
<feature type="domain" description="SnoaL-like" evidence="4">
    <location>
        <begin position="180"/>
        <end position="255"/>
    </location>
</feature>
<dbReference type="NCBIfam" id="TIGR02937">
    <property type="entry name" value="sigma70-ECF"/>
    <property type="match status" value="1"/>
</dbReference>
<organism evidence="5 6">
    <name type="scientific">Allorhodopirellula heiligendammensis</name>
    <dbReference type="NCBI Taxonomy" id="2714739"/>
    <lineage>
        <taxon>Bacteria</taxon>
        <taxon>Pseudomonadati</taxon>
        <taxon>Planctomycetota</taxon>
        <taxon>Planctomycetia</taxon>
        <taxon>Pirellulales</taxon>
        <taxon>Pirellulaceae</taxon>
        <taxon>Allorhodopirellula</taxon>
    </lineage>
</organism>
<dbReference type="AlphaFoldDB" id="A0A5C6AZH8"/>
<dbReference type="GO" id="GO:0016987">
    <property type="term" value="F:sigma factor activity"/>
    <property type="evidence" value="ECO:0007669"/>
    <property type="project" value="InterPro"/>
</dbReference>
<dbReference type="InterPro" id="IPR032710">
    <property type="entry name" value="NTF2-like_dom_sf"/>
</dbReference>
<dbReference type="OrthoDB" id="3211555at2"/>
<dbReference type="Pfam" id="PF04542">
    <property type="entry name" value="Sigma70_r2"/>
    <property type="match status" value="1"/>
</dbReference>
<evidence type="ECO:0000259" key="2">
    <source>
        <dbReference type="Pfam" id="PF04542"/>
    </source>
</evidence>
<dbReference type="Proteomes" id="UP000319908">
    <property type="component" value="Unassembled WGS sequence"/>
</dbReference>
<feature type="domain" description="RNA polymerase sigma-70 region 2" evidence="2">
    <location>
        <begin position="18"/>
        <end position="80"/>
    </location>
</feature>
<evidence type="ECO:0000313" key="6">
    <source>
        <dbReference type="Proteomes" id="UP000319908"/>
    </source>
</evidence>
<dbReference type="InterPro" id="IPR013325">
    <property type="entry name" value="RNA_pol_sigma_r2"/>
</dbReference>
<comment type="subunit">
    <text evidence="1">Interacts transiently with the RNA polymerase catalytic core formed by RpoA, RpoB, RpoC and RpoZ (2 alpha, 1 beta, 1 beta' and 1 omega subunit) to form the RNA polymerase holoenzyme that can initiate transcription.</text>
</comment>
<dbReference type="Gene3D" id="1.10.10.10">
    <property type="entry name" value="Winged helix-like DNA-binding domain superfamily/Winged helix DNA-binding domain"/>
    <property type="match status" value="1"/>
</dbReference>
<evidence type="ECO:0000313" key="5">
    <source>
        <dbReference type="EMBL" id="TWU05363.1"/>
    </source>
</evidence>